<gene>
    <name evidence="1" type="ORF">TRFO_21575</name>
</gene>
<dbReference type="VEuPathDB" id="TrichDB:TRFO_21575"/>
<name>A0A1J4KDL5_9EUKA</name>
<evidence type="ECO:0000313" key="1">
    <source>
        <dbReference type="EMBL" id="OHT09527.1"/>
    </source>
</evidence>
<dbReference type="RefSeq" id="XP_068362663.1">
    <property type="nucleotide sequence ID" value="XM_068502062.1"/>
</dbReference>
<sequence length="884" mass="101878">MLAKDCKRIFRSIKVACIDESTLWKTVKTQIFNDYVFELPTFENLEINEKGAKMQIEFIDYDLALAAYNDIGNDPYLRPFLYLYVVDIKNDEIDRDKIEKINNWIENRKILETTYMVILIQEDRKVFGAVKPINIEQITGSTAENNDIIIFSYKSKKPIPEQLIEEVRNSTRDHIIADCQIYQKAIRDKLEKPSNNAKLNVRFTVWSNLLLFFYGFIETALEGFTKNYIGFISDSDVTLDELLNTDIDSDQITIYPFTENQEPIDSLMFAFYGAMAISHAKIDFDNMVKLFFRHFAFIRSKCVTEEDHVRTNQWGEKAIDTMLNLREILNNQPKVASKLLFKKYLLVEERDGSELESIYKQLRSVLTEKYEITALDIRFLNWQKKKGLQFINFDSTVNIGWQSITKSLEIKYYEAIEKNEIKAAIKIAINLIKDKAQYNQKAEILKSMIDQSNEKIVINAPFRIHVQLKSDAFMKSVPGGSPFMLHAHFRTPKWLPVNFDIALIKFRQASTNKNKIEMVHKANGQFNKPVSFKCYLHAPGTWFITDIGVKYNKILFVWDINELHYTINVDEHDDIPISVDFPRIITTSKQMITTVKIDYSNVLTNSFSHTFSFSDESATIPAQNGEATLLDGNKIQFSINETGKLSYINKDLPDNTNNPTLNVVSIPVVFNVLNTDSDKTCLIIDSSVDAHTWQTSFKQSFRFPLRCLGRLLTDQVLHIELTNMCDIPLTIENEAIGKHVVNPNKQFYVMHPGLSEPMKLLVSDGFGDPIEKVWELDENIMYPRLNVNFEKKQVYIAGASIDVEFDLPKCSFKYLENNDFVIVGKTQQKDFEGGKMNFKIIPVSIGTVETPNVEIDGVLHIIHPRFINVTSASTLSLCPFIRMK</sequence>
<protein>
    <submittedName>
        <fullName evidence="1">Uncharacterized protein</fullName>
    </submittedName>
</protein>
<evidence type="ECO:0000313" key="2">
    <source>
        <dbReference type="Proteomes" id="UP000179807"/>
    </source>
</evidence>
<dbReference type="Proteomes" id="UP000179807">
    <property type="component" value="Unassembled WGS sequence"/>
</dbReference>
<dbReference type="OrthoDB" id="10657223at2759"/>
<reference evidence="1" key="1">
    <citation type="submission" date="2016-10" db="EMBL/GenBank/DDBJ databases">
        <authorList>
            <person name="Benchimol M."/>
            <person name="Almeida L.G."/>
            <person name="Vasconcelos A.T."/>
            <person name="Perreira-Neves A."/>
            <person name="Rosa I.A."/>
            <person name="Tasca T."/>
            <person name="Bogo M.R."/>
            <person name="de Souza W."/>
        </authorList>
    </citation>
    <scope>NUCLEOTIDE SEQUENCE [LARGE SCALE GENOMIC DNA]</scope>
    <source>
        <strain evidence="1">K</strain>
    </source>
</reference>
<proteinExistence type="predicted"/>
<dbReference type="AlphaFoldDB" id="A0A1J4KDL5"/>
<organism evidence="1 2">
    <name type="scientific">Tritrichomonas foetus</name>
    <dbReference type="NCBI Taxonomy" id="1144522"/>
    <lineage>
        <taxon>Eukaryota</taxon>
        <taxon>Metamonada</taxon>
        <taxon>Parabasalia</taxon>
        <taxon>Tritrichomonadida</taxon>
        <taxon>Tritrichomonadidae</taxon>
        <taxon>Tritrichomonas</taxon>
    </lineage>
</organism>
<dbReference type="EMBL" id="MLAK01000637">
    <property type="protein sequence ID" value="OHT09527.1"/>
    <property type="molecule type" value="Genomic_DNA"/>
</dbReference>
<dbReference type="GeneID" id="94836766"/>
<accession>A0A1J4KDL5</accession>
<keyword evidence="2" id="KW-1185">Reference proteome</keyword>
<comment type="caution">
    <text evidence="1">The sequence shown here is derived from an EMBL/GenBank/DDBJ whole genome shotgun (WGS) entry which is preliminary data.</text>
</comment>